<dbReference type="NCBIfam" id="TIGR00231">
    <property type="entry name" value="small_GTP"/>
    <property type="match status" value="1"/>
</dbReference>
<dbReference type="GO" id="GO:0005525">
    <property type="term" value="F:GTP binding"/>
    <property type="evidence" value="ECO:0007669"/>
    <property type="project" value="UniProtKB-KW"/>
</dbReference>
<keyword evidence="12" id="KW-1185">Reference proteome</keyword>
<comment type="similarity">
    <text evidence="2 6">Belongs to the TRAFAC class TrmE-Era-EngA-EngB-Septin-like GTPase superfamily. TrmE GTPase family.</text>
</comment>
<evidence type="ECO:0000259" key="7">
    <source>
        <dbReference type="Pfam" id="PF01926"/>
    </source>
</evidence>
<dbReference type="PANTHER" id="PTHR42714">
    <property type="entry name" value="TRNA MODIFICATION GTPASE GTPBP3"/>
    <property type="match status" value="1"/>
</dbReference>
<dbReference type="Gene3D" id="1.20.120.430">
    <property type="entry name" value="tRNA modification GTPase MnmE domain 2"/>
    <property type="match status" value="1"/>
</dbReference>
<feature type="domain" description="G" evidence="7">
    <location>
        <begin position="231"/>
        <end position="349"/>
    </location>
</feature>
<dbReference type="InterPro" id="IPR025867">
    <property type="entry name" value="MnmE_helical"/>
</dbReference>
<dbReference type="InterPro" id="IPR006073">
    <property type="entry name" value="GTP-bd"/>
</dbReference>
<dbReference type="FunFam" id="3.30.1360.120:FF:000007">
    <property type="entry name" value="tRNA modification GTPase GTPBP3, mitochondrial"/>
    <property type="match status" value="1"/>
</dbReference>
<proteinExistence type="inferred from homology"/>
<dbReference type="GO" id="GO:0030488">
    <property type="term" value="P:tRNA methylation"/>
    <property type="evidence" value="ECO:0007669"/>
    <property type="project" value="TreeGrafter"/>
</dbReference>
<dbReference type="Pfam" id="PF12631">
    <property type="entry name" value="MnmE_helical"/>
    <property type="match status" value="1"/>
</dbReference>
<evidence type="ECO:0000256" key="6">
    <source>
        <dbReference type="RuleBase" id="RU003313"/>
    </source>
</evidence>
<evidence type="ECO:0000313" key="12">
    <source>
        <dbReference type="Proteomes" id="UP000031036"/>
    </source>
</evidence>
<accession>A0A0B2UN29</accession>
<dbReference type="InterPro" id="IPR004520">
    <property type="entry name" value="GTPase_MnmE"/>
</dbReference>
<dbReference type="OMA" id="EFHCHGG"/>
<name>A0A0B2UN29_TOXCA</name>
<dbReference type="NCBIfam" id="TIGR00450">
    <property type="entry name" value="mnmE_trmE_thdF"/>
    <property type="match status" value="1"/>
</dbReference>
<dbReference type="Pfam" id="PF10396">
    <property type="entry name" value="TrmE_N"/>
    <property type="match status" value="1"/>
</dbReference>
<evidence type="ECO:0000313" key="10">
    <source>
        <dbReference type="EMBL" id="KHN70694.1"/>
    </source>
</evidence>
<feature type="domain" description="GTP-binding protein TrmE N-terminal" evidence="8">
    <location>
        <begin position="22"/>
        <end position="137"/>
    </location>
</feature>
<dbReference type="GO" id="GO:0003924">
    <property type="term" value="F:GTPase activity"/>
    <property type="evidence" value="ECO:0007669"/>
    <property type="project" value="InterPro"/>
</dbReference>
<evidence type="ECO:0000256" key="5">
    <source>
        <dbReference type="ARBA" id="ARBA00023134"/>
    </source>
</evidence>
<dbReference type="InterPro" id="IPR005225">
    <property type="entry name" value="Small_GTP-bd"/>
</dbReference>
<dbReference type="SUPFAM" id="SSF52540">
    <property type="entry name" value="P-loop containing nucleoside triphosphate hydrolases"/>
    <property type="match status" value="1"/>
</dbReference>
<evidence type="ECO:0000259" key="8">
    <source>
        <dbReference type="Pfam" id="PF10396"/>
    </source>
</evidence>
<dbReference type="InterPro" id="IPR027266">
    <property type="entry name" value="TrmE/GcvT-like"/>
</dbReference>
<evidence type="ECO:0000313" key="11">
    <source>
        <dbReference type="EMBL" id="VDM36913.1"/>
    </source>
</evidence>
<reference evidence="10 12" key="1">
    <citation type="submission" date="2014-11" db="EMBL/GenBank/DDBJ databases">
        <title>Genetic blueprint of the zoonotic pathogen Toxocara canis.</title>
        <authorList>
            <person name="Zhu X.-Q."/>
            <person name="Korhonen P.K."/>
            <person name="Cai H."/>
            <person name="Young N.D."/>
            <person name="Nejsum P."/>
            <person name="von Samson-Himmelstjerna G."/>
            <person name="Boag P.R."/>
            <person name="Tan P."/>
            <person name="Li Q."/>
            <person name="Min J."/>
            <person name="Yang Y."/>
            <person name="Wang X."/>
            <person name="Fang X."/>
            <person name="Hall R.S."/>
            <person name="Hofmann A."/>
            <person name="Sternberg P.W."/>
            <person name="Jex A.R."/>
            <person name="Gasser R.B."/>
        </authorList>
    </citation>
    <scope>NUCLEOTIDE SEQUENCE [LARGE SCALE GENOMIC DNA]</scope>
    <source>
        <strain evidence="10">PN_DK_2014</strain>
    </source>
</reference>
<feature type="domain" description="MnmE helical" evidence="9">
    <location>
        <begin position="140"/>
        <end position="463"/>
    </location>
</feature>
<keyword evidence="4 6" id="KW-0547">Nucleotide-binding</keyword>
<keyword evidence="3 6" id="KW-0819">tRNA processing</keyword>
<dbReference type="NCBIfam" id="NF003661">
    <property type="entry name" value="PRK05291.1-3"/>
    <property type="match status" value="1"/>
</dbReference>
<evidence type="ECO:0000256" key="2">
    <source>
        <dbReference type="ARBA" id="ARBA00011043"/>
    </source>
</evidence>
<dbReference type="Pfam" id="PF01926">
    <property type="entry name" value="MMR_HSR1"/>
    <property type="match status" value="1"/>
</dbReference>
<dbReference type="InterPro" id="IPR031168">
    <property type="entry name" value="G_TrmE"/>
</dbReference>
<gene>
    <name evidence="10" type="primary">GTPBP3</name>
    <name evidence="10" type="ORF">Tcan_10217</name>
    <name evidence="11" type="ORF">TCNE_LOCUS5701</name>
</gene>
<dbReference type="InterPro" id="IPR018948">
    <property type="entry name" value="GTP-bd_TrmE_N"/>
</dbReference>
<dbReference type="InterPro" id="IPR027368">
    <property type="entry name" value="MnmE_dom2"/>
</dbReference>
<dbReference type="EMBL" id="UYWY01019383">
    <property type="protein sequence ID" value="VDM36913.1"/>
    <property type="molecule type" value="Genomic_DNA"/>
</dbReference>
<dbReference type="CDD" id="cd14858">
    <property type="entry name" value="TrmE_N"/>
    <property type="match status" value="1"/>
</dbReference>
<comment type="subcellular location">
    <subcellularLocation>
        <location evidence="1">Mitochondrion</location>
    </subcellularLocation>
</comment>
<dbReference type="Gene3D" id="3.30.1360.120">
    <property type="entry name" value="Probable tRNA modification gtpase trme, domain 1"/>
    <property type="match status" value="1"/>
</dbReference>
<keyword evidence="5 6" id="KW-0342">GTP-binding</keyword>
<organism evidence="10 12">
    <name type="scientific">Toxocara canis</name>
    <name type="common">Canine roundworm</name>
    <dbReference type="NCBI Taxonomy" id="6265"/>
    <lineage>
        <taxon>Eukaryota</taxon>
        <taxon>Metazoa</taxon>
        <taxon>Ecdysozoa</taxon>
        <taxon>Nematoda</taxon>
        <taxon>Chromadorea</taxon>
        <taxon>Rhabditida</taxon>
        <taxon>Spirurina</taxon>
        <taxon>Ascaridomorpha</taxon>
        <taxon>Ascaridoidea</taxon>
        <taxon>Toxocaridae</taxon>
        <taxon>Toxocara</taxon>
    </lineage>
</organism>
<dbReference type="HAMAP" id="MF_00379">
    <property type="entry name" value="GTPase_MnmE"/>
    <property type="match status" value="1"/>
</dbReference>
<sequence>MFVLCAVRHFRGVVSCSVRTSTIFALSSGSLPSAIAVIRISGKESHACLERLTKRGKFKARHMFYSPLFDAEGGLIDRAMAVFLPGPSTFTGEDTAEIYIHGSRAVVNCVCETLNRFEKVRPAKAGEFTKRAFFNSKLNLEEVQSLSYLLSAETQRQRVLAINSNQIGSAVNNVRESLLQLACTLEAGIDFTDDVSFDWNSFVSRVDDVISELKAIDRRAQRGSLITDGARVVMLGKTNVGKSSLLNRIAEREVAIVSDIEGTTRDAVEARIELASVPVIFTDTAGLRTANDFLEAEGISRTIARAAEAQVLLAVVDVSRCENLEAEVTALLRHCKREHAPSIVVACNKSDLLPSHTRYDVSSLPWKVIFTSCIDAAGIDKLLEAVEEEIGTLCPDEEDDAILSRYRQRLLLTDAISVLQQIPKTHDAALAAEYLREASDLIGEISGAIVNEEILERIFSSFCIGK</sequence>
<evidence type="ECO:0000259" key="9">
    <source>
        <dbReference type="Pfam" id="PF12631"/>
    </source>
</evidence>
<evidence type="ECO:0000256" key="1">
    <source>
        <dbReference type="ARBA" id="ARBA00004173"/>
    </source>
</evidence>
<reference evidence="11" key="2">
    <citation type="submission" date="2018-11" db="EMBL/GenBank/DDBJ databases">
        <authorList>
            <consortium name="Pathogen Informatics"/>
        </authorList>
    </citation>
    <scope>NUCLEOTIDE SEQUENCE [LARGE SCALE GENOMIC DNA]</scope>
</reference>
<dbReference type="PANTHER" id="PTHR42714:SF2">
    <property type="entry name" value="TRNA MODIFICATION GTPASE GTPBP3, MITOCHONDRIAL"/>
    <property type="match status" value="1"/>
</dbReference>
<dbReference type="InterPro" id="IPR027417">
    <property type="entry name" value="P-loop_NTPase"/>
</dbReference>
<protein>
    <submittedName>
        <fullName evidence="10">tRNA modification GTPase GTPBP3, mitochondrial</fullName>
    </submittedName>
</protein>
<dbReference type="Proteomes" id="UP000031036">
    <property type="component" value="Unassembled WGS sequence"/>
</dbReference>
<dbReference type="STRING" id="6265.A0A0B2UN29"/>
<evidence type="ECO:0000256" key="4">
    <source>
        <dbReference type="ARBA" id="ARBA00022741"/>
    </source>
</evidence>
<dbReference type="CDD" id="cd04164">
    <property type="entry name" value="trmE"/>
    <property type="match status" value="1"/>
</dbReference>
<dbReference type="OrthoDB" id="188276at2759"/>
<dbReference type="EMBL" id="JPKZ01022854">
    <property type="protein sequence ID" value="KHN70694.1"/>
    <property type="molecule type" value="Genomic_DNA"/>
</dbReference>
<dbReference type="Gene3D" id="3.40.50.300">
    <property type="entry name" value="P-loop containing nucleotide triphosphate hydrolases"/>
    <property type="match status" value="1"/>
</dbReference>
<dbReference type="AlphaFoldDB" id="A0A0B2UN29"/>
<evidence type="ECO:0000256" key="3">
    <source>
        <dbReference type="ARBA" id="ARBA00022694"/>
    </source>
</evidence>
<dbReference type="GO" id="GO:0002098">
    <property type="term" value="P:tRNA wobble uridine modification"/>
    <property type="evidence" value="ECO:0007669"/>
    <property type="project" value="TreeGrafter"/>
</dbReference>
<dbReference type="GO" id="GO:0005739">
    <property type="term" value="C:mitochondrion"/>
    <property type="evidence" value="ECO:0007669"/>
    <property type="project" value="UniProtKB-SubCell"/>
</dbReference>